<dbReference type="Proteomes" id="UP000026961">
    <property type="component" value="Chromosome 5"/>
</dbReference>
<evidence type="ECO:0000256" key="1">
    <source>
        <dbReference type="SAM" id="MobiDB-lite"/>
    </source>
</evidence>
<dbReference type="Gramene" id="OGLUM05G07810.1">
    <property type="protein sequence ID" value="OGLUM05G07810.1"/>
    <property type="gene ID" value="OGLUM05G07810"/>
</dbReference>
<evidence type="ECO:0000313" key="2">
    <source>
        <dbReference type="EnsemblPlants" id="OGLUM05G07810.1"/>
    </source>
</evidence>
<reference evidence="2" key="1">
    <citation type="submission" date="2015-04" db="UniProtKB">
        <authorList>
            <consortium name="EnsemblPlants"/>
        </authorList>
    </citation>
    <scope>IDENTIFICATION</scope>
</reference>
<name>A0A0D9ZVT6_9ORYZ</name>
<reference evidence="2" key="2">
    <citation type="submission" date="2018-05" db="EMBL/GenBank/DDBJ databases">
        <title>OgluRS3 (Oryza glumaepatula Reference Sequence Version 3).</title>
        <authorList>
            <person name="Zhang J."/>
            <person name="Kudrna D."/>
            <person name="Lee S."/>
            <person name="Talag J."/>
            <person name="Welchert J."/>
            <person name="Wing R.A."/>
        </authorList>
    </citation>
    <scope>NUCLEOTIDE SEQUENCE [LARGE SCALE GENOMIC DNA]</scope>
</reference>
<evidence type="ECO:0000313" key="3">
    <source>
        <dbReference type="Proteomes" id="UP000026961"/>
    </source>
</evidence>
<dbReference type="AlphaFoldDB" id="A0A0D9ZVT6"/>
<keyword evidence="3" id="KW-1185">Reference proteome</keyword>
<feature type="compositionally biased region" description="Basic and acidic residues" evidence="1">
    <location>
        <begin position="51"/>
        <end position="60"/>
    </location>
</feature>
<organism evidence="2">
    <name type="scientific">Oryza glumipatula</name>
    <dbReference type="NCBI Taxonomy" id="40148"/>
    <lineage>
        <taxon>Eukaryota</taxon>
        <taxon>Viridiplantae</taxon>
        <taxon>Streptophyta</taxon>
        <taxon>Embryophyta</taxon>
        <taxon>Tracheophyta</taxon>
        <taxon>Spermatophyta</taxon>
        <taxon>Magnoliopsida</taxon>
        <taxon>Liliopsida</taxon>
        <taxon>Poales</taxon>
        <taxon>Poaceae</taxon>
        <taxon>BOP clade</taxon>
        <taxon>Oryzoideae</taxon>
        <taxon>Oryzeae</taxon>
        <taxon>Oryzinae</taxon>
        <taxon>Oryza</taxon>
    </lineage>
</organism>
<feature type="region of interest" description="Disordered" evidence="1">
    <location>
        <begin position="50"/>
        <end position="84"/>
    </location>
</feature>
<sequence length="84" mass="8940">MDSSEGSEARRGARALDGGRCSGSEAGGCKEITTGIGDLAAVLVLARRRWKAGEERRPDRMSPQGRRWTTRCGTATSGEAEEAE</sequence>
<evidence type="ECO:0008006" key="4">
    <source>
        <dbReference type="Google" id="ProtNLM"/>
    </source>
</evidence>
<accession>A0A0D9ZVT6</accession>
<dbReference type="HOGENOM" id="CLU_2531146_0_0_1"/>
<protein>
    <recommendedName>
        <fullName evidence="4">DUF834 domain-containing protein</fullName>
    </recommendedName>
</protein>
<feature type="region of interest" description="Disordered" evidence="1">
    <location>
        <begin position="1"/>
        <end position="29"/>
    </location>
</feature>
<proteinExistence type="predicted"/>
<dbReference type="EnsemblPlants" id="OGLUM05G07810.1">
    <property type="protein sequence ID" value="OGLUM05G07810.1"/>
    <property type="gene ID" value="OGLUM05G07810"/>
</dbReference>